<dbReference type="CDD" id="cd00082">
    <property type="entry name" value="HisKA"/>
    <property type="match status" value="1"/>
</dbReference>
<dbReference type="PANTHER" id="PTHR43711">
    <property type="entry name" value="TWO-COMPONENT HISTIDINE KINASE"/>
    <property type="match status" value="1"/>
</dbReference>
<dbReference type="EC" id="2.7.13.3" evidence="2"/>
<dbReference type="SMART" id="SM00387">
    <property type="entry name" value="HATPase_c"/>
    <property type="match status" value="1"/>
</dbReference>
<evidence type="ECO:0000256" key="6">
    <source>
        <dbReference type="ARBA" id="ARBA00023012"/>
    </source>
</evidence>
<evidence type="ECO:0000256" key="2">
    <source>
        <dbReference type="ARBA" id="ARBA00012438"/>
    </source>
</evidence>
<dbReference type="SUPFAM" id="SSF47384">
    <property type="entry name" value="Homodimeric domain of signal transducing histidine kinase"/>
    <property type="match status" value="1"/>
</dbReference>
<evidence type="ECO:0000256" key="3">
    <source>
        <dbReference type="ARBA" id="ARBA00022553"/>
    </source>
</evidence>
<comment type="catalytic activity">
    <reaction evidence="1">
        <text>ATP + protein L-histidine = ADP + protein N-phospho-L-histidine.</text>
        <dbReference type="EC" id="2.7.13.3"/>
    </reaction>
</comment>
<dbReference type="InterPro" id="IPR036890">
    <property type="entry name" value="HATPase_C_sf"/>
</dbReference>
<keyword evidence="4" id="KW-0808">Transferase</keyword>
<dbReference type="InterPro" id="IPR050736">
    <property type="entry name" value="Sensor_HK_Regulatory"/>
</dbReference>
<dbReference type="Gene3D" id="1.10.287.130">
    <property type="match status" value="1"/>
</dbReference>
<dbReference type="Pfam" id="PF02518">
    <property type="entry name" value="HATPase_c"/>
    <property type="match status" value="1"/>
</dbReference>
<dbReference type="OrthoDB" id="9796457at2"/>
<evidence type="ECO:0000259" key="7">
    <source>
        <dbReference type="PROSITE" id="PS50109"/>
    </source>
</evidence>
<organism evidence="8 9">
    <name type="scientific">Ancylomarina salipaludis</name>
    <dbReference type="NCBI Taxonomy" id="2501299"/>
    <lineage>
        <taxon>Bacteria</taxon>
        <taxon>Pseudomonadati</taxon>
        <taxon>Bacteroidota</taxon>
        <taxon>Bacteroidia</taxon>
        <taxon>Marinilabiliales</taxon>
        <taxon>Marinifilaceae</taxon>
        <taxon>Ancylomarina</taxon>
    </lineage>
</organism>
<dbReference type="Proteomes" id="UP000289703">
    <property type="component" value="Unassembled WGS sequence"/>
</dbReference>
<evidence type="ECO:0000313" key="9">
    <source>
        <dbReference type="Proteomes" id="UP000289703"/>
    </source>
</evidence>
<dbReference type="PRINTS" id="PR00344">
    <property type="entry name" value="BCTRLSENSOR"/>
</dbReference>
<keyword evidence="5 8" id="KW-0418">Kinase</keyword>
<proteinExistence type="predicted"/>
<dbReference type="InterPro" id="IPR003661">
    <property type="entry name" value="HisK_dim/P_dom"/>
</dbReference>
<gene>
    <name evidence="8" type="ORF">EO244_08590</name>
</gene>
<dbReference type="CDD" id="cd16922">
    <property type="entry name" value="HATPase_EvgS-ArcB-TorS-like"/>
    <property type="match status" value="1"/>
</dbReference>
<dbReference type="AlphaFoldDB" id="A0A4Q1JM95"/>
<dbReference type="GO" id="GO:0000155">
    <property type="term" value="F:phosphorelay sensor kinase activity"/>
    <property type="evidence" value="ECO:0007669"/>
    <property type="project" value="InterPro"/>
</dbReference>
<dbReference type="InterPro" id="IPR004358">
    <property type="entry name" value="Sig_transdc_His_kin-like_C"/>
</dbReference>
<dbReference type="SUPFAM" id="SSF55874">
    <property type="entry name" value="ATPase domain of HSP90 chaperone/DNA topoisomerase II/histidine kinase"/>
    <property type="match status" value="1"/>
</dbReference>
<keyword evidence="3" id="KW-0597">Phosphoprotein</keyword>
<name>A0A4Q1JM95_9BACT</name>
<reference evidence="8 9" key="1">
    <citation type="submission" date="2019-01" db="EMBL/GenBank/DDBJ databases">
        <title>Ancylomarina salipaludis sp. nov., isolated from a salt marsh.</title>
        <authorList>
            <person name="Yoon J.-H."/>
        </authorList>
    </citation>
    <scope>NUCLEOTIDE SEQUENCE [LARGE SCALE GENOMIC DNA]</scope>
    <source>
        <strain evidence="8 9">SHSM-M15</strain>
    </source>
</reference>
<dbReference type="InterPro" id="IPR003594">
    <property type="entry name" value="HATPase_dom"/>
</dbReference>
<evidence type="ECO:0000256" key="1">
    <source>
        <dbReference type="ARBA" id="ARBA00000085"/>
    </source>
</evidence>
<comment type="caution">
    <text evidence="8">The sequence shown here is derived from an EMBL/GenBank/DDBJ whole genome shotgun (WGS) entry which is preliminary data.</text>
</comment>
<accession>A0A4Q1JM95</accession>
<protein>
    <recommendedName>
        <fullName evidence="2">histidine kinase</fullName>
        <ecNumber evidence="2">2.7.13.3</ecNumber>
    </recommendedName>
</protein>
<evidence type="ECO:0000256" key="5">
    <source>
        <dbReference type="ARBA" id="ARBA00022777"/>
    </source>
</evidence>
<keyword evidence="9" id="KW-1185">Reference proteome</keyword>
<dbReference type="EMBL" id="SAXA01000006">
    <property type="protein sequence ID" value="RXQ95096.1"/>
    <property type="molecule type" value="Genomic_DNA"/>
</dbReference>
<dbReference type="Pfam" id="PF00512">
    <property type="entry name" value="HisKA"/>
    <property type="match status" value="1"/>
</dbReference>
<evidence type="ECO:0000313" key="8">
    <source>
        <dbReference type="EMBL" id="RXQ95096.1"/>
    </source>
</evidence>
<dbReference type="InterPro" id="IPR005467">
    <property type="entry name" value="His_kinase_dom"/>
</dbReference>
<dbReference type="RefSeq" id="WP_129254254.1">
    <property type="nucleotide sequence ID" value="NZ_SAXA01000006.1"/>
</dbReference>
<dbReference type="Gene3D" id="3.30.565.10">
    <property type="entry name" value="Histidine kinase-like ATPase, C-terminal domain"/>
    <property type="match status" value="1"/>
</dbReference>
<sequence length="275" mass="31004">MEKRPTYCELEEQLAVALRRAEGAEDLKNAFLANISHEIRTPMNAIIGASDILRDESLTNEERNEFASILNVSSRSLLDLLNRIIDLSQLDSGIMQLHESEIDLEAVIIRLFTIYEDKIKTLDKDIAIDCQIDCPNPNIVIDGEKLEKSISYLLDNAINFTQSGEIHISCTLHDDQKIKIFVKDTGVGISQEHQESIFKRFNQVDNSYTRKQSGAGIGLSLCTRYMKLMNGSLKLESELGKGSTFYLCVPTQYKSDELEEMETNSGIQNRNSFVG</sequence>
<feature type="domain" description="Histidine kinase" evidence="7">
    <location>
        <begin position="34"/>
        <end position="253"/>
    </location>
</feature>
<dbReference type="PANTHER" id="PTHR43711:SF31">
    <property type="entry name" value="HISTIDINE KINASE"/>
    <property type="match status" value="1"/>
</dbReference>
<dbReference type="InterPro" id="IPR036097">
    <property type="entry name" value="HisK_dim/P_sf"/>
</dbReference>
<keyword evidence="6" id="KW-0902">Two-component regulatory system</keyword>
<dbReference type="SMART" id="SM00388">
    <property type="entry name" value="HisKA"/>
    <property type="match status" value="1"/>
</dbReference>
<evidence type="ECO:0000256" key="4">
    <source>
        <dbReference type="ARBA" id="ARBA00022679"/>
    </source>
</evidence>
<dbReference type="PROSITE" id="PS50109">
    <property type="entry name" value="HIS_KIN"/>
    <property type="match status" value="1"/>
</dbReference>